<evidence type="ECO:0000313" key="2">
    <source>
        <dbReference type="Proteomes" id="UP000092154"/>
    </source>
</evidence>
<dbReference type="OrthoDB" id="1862401at2759"/>
<name>A0A1B7N0H2_9AGAM</name>
<dbReference type="InParanoid" id="A0A1B7N0H2"/>
<dbReference type="AlphaFoldDB" id="A0A1B7N0H2"/>
<dbReference type="EMBL" id="KV448299">
    <property type="protein sequence ID" value="OAX38368.1"/>
    <property type="molecule type" value="Genomic_DNA"/>
</dbReference>
<sequence>MLIFPNTPAVLQDRRSVKIEGHDLWVPDVRNSLSVCKHRGFINDQNTWQGVRVFVVSGTLDIPKLETALSRVIALWPHTAGRLQECNGTWKEPRSIIIALSSLT</sequence>
<organism evidence="1 2">
    <name type="scientific">Rhizopogon vinicolor AM-OR11-026</name>
    <dbReference type="NCBI Taxonomy" id="1314800"/>
    <lineage>
        <taxon>Eukaryota</taxon>
        <taxon>Fungi</taxon>
        <taxon>Dikarya</taxon>
        <taxon>Basidiomycota</taxon>
        <taxon>Agaricomycotina</taxon>
        <taxon>Agaricomycetes</taxon>
        <taxon>Agaricomycetidae</taxon>
        <taxon>Boletales</taxon>
        <taxon>Suillineae</taxon>
        <taxon>Rhizopogonaceae</taxon>
        <taxon>Rhizopogon</taxon>
    </lineage>
</organism>
<proteinExistence type="predicted"/>
<accession>A0A1B7N0H2</accession>
<evidence type="ECO:0000313" key="1">
    <source>
        <dbReference type="EMBL" id="OAX38368.1"/>
    </source>
</evidence>
<reference evidence="1 2" key="1">
    <citation type="submission" date="2016-06" db="EMBL/GenBank/DDBJ databases">
        <title>Comparative genomics of the ectomycorrhizal sister species Rhizopogon vinicolor and Rhizopogon vesiculosus (Basidiomycota: Boletales) reveals a divergence of the mating type B locus.</title>
        <authorList>
            <consortium name="DOE Joint Genome Institute"/>
            <person name="Mujic A.B."/>
            <person name="Kuo A."/>
            <person name="Tritt A."/>
            <person name="Lipzen A."/>
            <person name="Chen C."/>
            <person name="Johnson J."/>
            <person name="Sharma A."/>
            <person name="Barry K."/>
            <person name="Grigoriev I.V."/>
            <person name="Spatafora J.W."/>
        </authorList>
    </citation>
    <scope>NUCLEOTIDE SEQUENCE [LARGE SCALE GENOMIC DNA]</scope>
    <source>
        <strain evidence="1 2">AM-OR11-026</strain>
    </source>
</reference>
<dbReference type="Proteomes" id="UP000092154">
    <property type="component" value="Unassembled WGS sequence"/>
</dbReference>
<keyword evidence="2" id="KW-1185">Reference proteome</keyword>
<protein>
    <submittedName>
        <fullName evidence="1">Uncharacterized protein</fullName>
    </submittedName>
</protein>
<gene>
    <name evidence="1" type="ORF">K503DRAFT_165697</name>
</gene>